<comment type="cofactor">
    <cofactor evidence="1 6">
        <name>Ca(2+)</name>
        <dbReference type="ChEBI" id="CHEBI:29108"/>
    </cofactor>
</comment>
<dbReference type="eggNOG" id="KOG2204">
    <property type="taxonomic scope" value="Eukaryota"/>
</dbReference>
<accession>G8JMR2</accession>
<feature type="transmembrane region" description="Helical" evidence="8">
    <location>
        <begin position="21"/>
        <end position="37"/>
    </location>
</feature>
<proteinExistence type="inferred from homology"/>
<keyword evidence="8" id="KW-1133">Transmembrane helix</keyword>
<dbReference type="KEGG" id="erc:Ecym_1503"/>
<name>G8JMR2_ERECY</name>
<comment type="similarity">
    <text evidence="3">Belongs to the glycosyl hydrolase 47 family.</text>
</comment>
<dbReference type="InterPro" id="IPR012341">
    <property type="entry name" value="6hp_glycosidase-like_sf"/>
</dbReference>
<organism evidence="9 10">
    <name type="scientific">Eremothecium cymbalariae (strain CBS 270.75 / DBVPG 7215 / KCTC 17166 / NRRL Y-17582)</name>
    <name type="common">Yeast</name>
    <dbReference type="NCBI Taxonomy" id="931890"/>
    <lineage>
        <taxon>Eukaryota</taxon>
        <taxon>Fungi</taxon>
        <taxon>Dikarya</taxon>
        <taxon>Ascomycota</taxon>
        <taxon>Saccharomycotina</taxon>
        <taxon>Saccharomycetes</taxon>
        <taxon>Saccharomycetales</taxon>
        <taxon>Saccharomycetaceae</taxon>
        <taxon>Eremothecium</taxon>
    </lineage>
</organism>
<feature type="binding site" evidence="6">
    <location>
        <position position="764"/>
    </location>
    <ligand>
        <name>Ca(2+)</name>
        <dbReference type="ChEBI" id="CHEBI:29108"/>
    </ligand>
</feature>
<dbReference type="PANTHER" id="PTHR11742:SF103">
    <property type="entry name" value="ENDOPLASMIC RETICULUM MANNOSIDASE MNL2-RELATED"/>
    <property type="match status" value="1"/>
</dbReference>
<dbReference type="InterPro" id="IPR050749">
    <property type="entry name" value="Glycosyl_Hydrolase_47"/>
</dbReference>
<dbReference type="Gene3D" id="1.50.10.10">
    <property type="match status" value="1"/>
</dbReference>
<evidence type="ECO:0000256" key="3">
    <source>
        <dbReference type="ARBA" id="ARBA00007658"/>
    </source>
</evidence>
<evidence type="ECO:0008006" key="11">
    <source>
        <dbReference type="Google" id="ProtNLM"/>
    </source>
</evidence>
<dbReference type="GO" id="GO:0005509">
    <property type="term" value="F:calcium ion binding"/>
    <property type="evidence" value="ECO:0007669"/>
    <property type="project" value="InterPro"/>
</dbReference>
<evidence type="ECO:0000256" key="8">
    <source>
        <dbReference type="SAM" id="Phobius"/>
    </source>
</evidence>
<keyword evidence="10" id="KW-1185">Reference proteome</keyword>
<evidence type="ECO:0000256" key="4">
    <source>
        <dbReference type="ARBA" id="ARBA00022801"/>
    </source>
</evidence>
<dbReference type="GeneID" id="11471744"/>
<evidence type="ECO:0000256" key="6">
    <source>
        <dbReference type="PIRSR" id="PIRSR601382-2"/>
    </source>
</evidence>
<dbReference type="STRING" id="931890.G8JMR2"/>
<dbReference type="GO" id="GO:0016020">
    <property type="term" value="C:membrane"/>
    <property type="evidence" value="ECO:0007669"/>
    <property type="project" value="InterPro"/>
</dbReference>
<dbReference type="GO" id="GO:0004571">
    <property type="term" value="F:mannosyl-oligosaccharide 1,2-alpha-mannosidase activity"/>
    <property type="evidence" value="ECO:0007669"/>
    <property type="project" value="InterPro"/>
</dbReference>
<dbReference type="Proteomes" id="UP000006790">
    <property type="component" value="Chromosome 1"/>
</dbReference>
<keyword evidence="5 7" id="KW-1015">Disulfide bond</keyword>
<evidence type="ECO:0000256" key="7">
    <source>
        <dbReference type="PIRSR" id="PIRSR601382-3"/>
    </source>
</evidence>
<keyword evidence="4" id="KW-0378">Hydrolase</keyword>
<dbReference type="GO" id="GO:0005783">
    <property type="term" value="C:endoplasmic reticulum"/>
    <property type="evidence" value="ECO:0007669"/>
    <property type="project" value="TreeGrafter"/>
</dbReference>
<feature type="disulfide bond" evidence="7">
    <location>
        <begin position="528"/>
        <end position="559"/>
    </location>
</feature>
<reference evidence="10" key="1">
    <citation type="journal article" date="2012" name="G3 (Bethesda)">
        <title>Pichia sorbitophila, an interspecies yeast hybrid reveals early steps of genome resolution following polyploidization.</title>
        <authorList>
            <person name="Leh Louis V."/>
            <person name="Despons L."/>
            <person name="Friedrich A."/>
            <person name="Martin T."/>
            <person name="Durrens P."/>
            <person name="Casaregola S."/>
            <person name="Neuveglise C."/>
            <person name="Fairhead C."/>
            <person name="Marck C."/>
            <person name="Cruz J.A."/>
            <person name="Straub M.L."/>
            <person name="Kugler V."/>
            <person name="Sacerdot C."/>
            <person name="Uzunov Z."/>
            <person name="Thierry A."/>
            <person name="Weiss S."/>
            <person name="Bleykasten C."/>
            <person name="De Montigny J."/>
            <person name="Jacques N."/>
            <person name="Jung P."/>
            <person name="Lemaire M."/>
            <person name="Mallet S."/>
            <person name="Morel G."/>
            <person name="Richard G.F."/>
            <person name="Sarkar A."/>
            <person name="Savel G."/>
            <person name="Schacherer J."/>
            <person name="Seret M.L."/>
            <person name="Talla E."/>
            <person name="Samson G."/>
            <person name="Jubin C."/>
            <person name="Poulain J."/>
            <person name="Vacherie B."/>
            <person name="Barbe V."/>
            <person name="Pelletier E."/>
            <person name="Sherman D.J."/>
            <person name="Westhof E."/>
            <person name="Weissenbach J."/>
            <person name="Baret P.V."/>
            <person name="Wincker P."/>
            <person name="Gaillardin C."/>
            <person name="Dujon B."/>
            <person name="Souciet J.L."/>
        </authorList>
    </citation>
    <scope>NUCLEOTIDE SEQUENCE [LARGE SCALE GENOMIC DNA]</scope>
    <source>
        <strain evidence="10">CBS 270.75 / DBVPG 7215 / KCTC 17166 / NRRL Y-17582</strain>
    </source>
</reference>
<dbReference type="OMA" id="YYTFENE"/>
<dbReference type="OrthoDB" id="8118055at2759"/>
<evidence type="ECO:0000256" key="5">
    <source>
        <dbReference type="ARBA" id="ARBA00023157"/>
    </source>
</evidence>
<comment type="pathway">
    <text evidence="2">Protein modification; protein glycosylation.</text>
</comment>
<dbReference type="AlphaFoldDB" id="G8JMR2"/>
<gene>
    <name evidence="9" type="ordered locus">Ecym_1503</name>
</gene>
<protein>
    <recommendedName>
        <fullName evidence="11">Alpha-1,2-Mannosidase</fullName>
    </recommendedName>
</protein>
<dbReference type="HOGENOM" id="CLU_022261_0_0_1"/>
<keyword evidence="6" id="KW-0479">Metal-binding</keyword>
<dbReference type="GO" id="GO:0036503">
    <property type="term" value="P:ERAD pathway"/>
    <property type="evidence" value="ECO:0007669"/>
    <property type="project" value="UniProtKB-ARBA"/>
</dbReference>
<dbReference type="RefSeq" id="XP_003644544.1">
    <property type="nucleotide sequence ID" value="XM_003644496.1"/>
</dbReference>
<dbReference type="GO" id="GO:0005975">
    <property type="term" value="P:carbohydrate metabolic process"/>
    <property type="evidence" value="ECO:0007669"/>
    <property type="project" value="InterPro"/>
</dbReference>
<dbReference type="FunCoup" id="G8JMR2">
    <property type="interactions" value="126"/>
</dbReference>
<dbReference type="InParanoid" id="G8JMR2"/>
<dbReference type="PANTHER" id="PTHR11742">
    <property type="entry name" value="MANNOSYL-OLIGOSACCHARIDE ALPHA-1,2-MANNOSIDASE-RELATED"/>
    <property type="match status" value="1"/>
</dbReference>
<dbReference type="Pfam" id="PF01532">
    <property type="entry name" value="Glyco_hydro_47"/>
    <property type="match status" value="1"/>
</dbReference>
<dbReference type="InterPro" id="IPR001382">
    <property type="entry name" value="Glyco_hydro_47"/>
</dbReference>
<dbReference type="EMBL" id="CP002497">
    <property type="protein sequence ID" value="AET37727.1"/>
    <property type="molecule type" value="Genomic_DNA"/>
</dbReference>
<dbReference type="SUPFAM" id="SSF48225">
    <property type="entry name" value="Seven-hairpin glycosidases"/>
    <property type="match status" value="1"/>
</dbReference>
<sequence>MFVWVRMVCRKLSMVEKRIRSVLVLSVTVSLLFYYTFENEIDMLNSYAETELLPQISRGNVHGGGGGDGVLKDEGIGRGIEDGASELSDVETVVQKNRYFPLLLEHWEMWESEVARPALPKQLNYWTILPKVFLKTGGGGVKQDEDRTLVSRGVVQADHDGAGTGEDKMKLAAIKAVFDKDWELYKQSAWGHDYVRPLSRAATDSTHFATTMILSLEAHYLMGAQDEVSHILEYLSTFNFELGGLPAQWKATTDPTLGALLGAYELIQNPILLEKAEELANIIIHAFDTPPFVPLVPFDVHSPLRNRYPYRRSAVAELAGVSVEFTRLTQLTKNPKYFNAVYNMYSMARNSNGHFDLPGLITDFVDPSGCELATIGDDNAAAAGMKTIYNGKYVNCLSVNAFQYPAGTHNTGADNAVSDAAWVHENRVEYYSWDGLEAWYRSLLEMSQLIVDPEFSEKFGKMFTDAMNAIIKYMLFEPALPKPNSSEKTPQSQIRLLSSVRTWSHDEVLEHSNIVKVMRQFDMSSKSCSFPGMLALASKVFPEFETQYITAAKEVLEGCFRIHDILGVIPSSLHLDVCPEPGCFFDSDAKRQKIKDGYYNENNGKKAIVDGIKITQSSKDRLQDDDSEEEQQEAQYVFVDGALPYTLNLESWDENRPLFINAWNNTYNLDSNLVESLFYMYRITGDSSWRQVSWSLWESTMNKLTEHSAKGYKELKTSTYEDVFLDTRADQMPPEWFSKTLKYYYLMFSNESQVANLNEWIISSKGNMFHKPT</sequence>
<evidence type="ECO:0000256" key="2">
    <source>
        <dbReference type="ARBA" id="ARBA00004922"/>
    </source>
</evidence>
<keyword evidence="8" id="KW-0472">Membrane</keyword>
<evidence type="ECO:0000313" key="9">
    <source>
        <dbReference type="EMBL" id="AET37727.1"/>
    </source>
</evidence>
<evidence type="ECO:0000256" key="1">
    <source>
        <dbReference type="ARBA" id="ARBA00001913"/>
    </source>
</evidence>
<keyword evidence="6" id="KW-0106">Calcium</keyword>
<dbReference type="InterPro" id="IPR036026">
    <property type="entry name" value="Seven-hairpin_glycosidases"/>
</dbReference>
<evidence type="ECO:0000313" key="10">
    <source>
        <dbReference type="Proteomes" id="UP000006790"/>
    </source>
</evidence>
<keyword evidence="8" id="KW-0812">Transmembrane</keyword>